<feature type="transmembrane region" description="Helical" evidence="1">
    <location>
        <begin position="36"/>
        <end position="56"/>
    </location>
</feature>
<evidence type="ECO:0000313" key="3">
    <source>
        <dbReference type="Proteomes" id="UP000576550"/>
    </source>
</evidence>
<keyword evidence="1" id="KW-0472">Membrane</keyword>
<organism evidence="2 3">
    <name type="scientific">Candidatus Dojkabacteria bacterium</name>
    <dbReference type="NCBI Taxonomy" id="2099670"/>
    <lineage>
        <taxon>Bacteria</taxon>
        <taxon>Candidatus Dojkabacteria</taxon>
    </lineage>
</organism>
<protein>
    <recommendedName>
        <fullName evidence="4">FtsQ-type POTRA domain-containing protein</fullName>
    </recommendedName>
</protein>
<gene>
    <name evidence="2" type="ORF">GX533_01660</name>
</gene>
<dbReference type="Proteomes" id="UP000576550">
    <property type="component" value="Unassembled WGS sequence"/>
</dbReference>
<evidence type="ECO:0008006" key="4">
    <source>
        <dbReference type="Google" id="ProtNLM"/>
    </source>
</evidence>
<keyword evidence="1" id="KW-1133">Transmembrane helix</keyword>
<dbReference type="EMBL" id="DUTP01000003">
    <property type="protein sequence ID" value="HHX99370.1"/>
    <property type="molecule type" value="Genomic_DNA"/>
</dbReference>
<comment type="caution">
    <text evidence="2">The sequence shown here is derived from an EMBL/GenBank/DDBJ whole genome shotgun (WGS) entry which is preliminary data.</text>
</comment>
<evidence type="ECO:0000256" key="1">
    <source>
        <dbReference type="SAM" id="Phobius"/>
    </source>
</evidence>
<accession>A0A832QDW4</accession>
<proteinExistence type="predicted"/>
<dbReference type="AlphaFoldDB" id="A0A832QDW4"/>
<evidence type="ECO:0000313" key="2">
    <source>
        <dbReference type="EMBL" id="HHX99370.1"/>
    </source>
</evidence>
<keyword evidence="1" id="KW-0812">Transmembrane</keyword>
<reference evidence="2 3" key="1">
    <citation type="journal article" date="2020" name="Biotechnol. Biofuels">
        <title>New insights from the biogas microbiome by comprehensive genome-resolved metagenomics of nearly 1600 species originating from multiple anaerobic digesters.</title>
        <authorList>
            <person name="Campanaro S."/>
            <person name="Treu L."/>
            <person name="Rodriguez-R L.M."/>
            <person name="Kovalovszki A."/>
            <person name="Ziels R.M."/>
            <person name="Maus I."/>
            <person name="Zhu X."/>
            <person name="Kougias P.G."/>
            <person name="Basile A."/>
            <person name="Luo G."/>
            <person name="Schluter A."/>
            <person name="Konstantinidis K.T."/>
            <person name="Angelidaki I."/>
        </authorList>
    </citation>
    <scope>NUCLEOTIDE SEQUENCE [LARGE SCALE GENOMIC DNA]</scope>
    <source>
        <strain evidence="2">AS05jafATM_89</strain>
    </source>
</reference>
<name>A0A832QDW4_9BACT</name>
<sequence>MEEIKQSRIIKPPSRKIWLKERLSRFRPVVFLKKNLPIFLFLLLLLISFLVGLWNIKNFEILEESGGEIDENVSRMVEEYLKKNVKGKNFFLIHSNKLGEDLVENIPFIKFASVSKNVPNSILIVLDVLTPEFVAYTGDNRCTLLSIEGNVLENLCEDEEDIKKCCENYHSEKNIAVFKSKDLSIAKLSSGKERLLVMETLSKVIKVIRSFDIKVKEITLSENVVDFKDQEDRITRFTLSDEIEVQLARYFIVMGKIKSEKVRHTLVDVRFKRPVVKTN</sequence>